<dbReference type="SUPFAM" id="SSF46565">
    <property type="entry name" value="Chaperone J-domain"/>
    <property type="match status" value="1"/>
</dbReference>
<dbReference type="GO" id="GO:0031072">
    <property type="term" value="F:heat shock protein binding"/>
    <property type="evidence" value="ECO:0007669"/>
    <property type="project" value="InterPro"/>
</dbReference>
<evidence type="ECO:0000259" key="9">
    <source>
        <dbReference type="PROSITE" id="PS50076"/>
    </source>
</evidence>
<dbReference type="SMART" id="SM00271">
    <property type="entry name" value="DnaJ"/>
    <property type="match status" value="1"/>
</dbReference>
<dbReference type="EMBL" id="FXTX01000006">
    <property type="protein sequence ID" value="SMP08195.1"/>
    <property type="molecule type" value="Genomic_DNA"/>
</dbReference>
<dbReference type="AlphaFoldDB" id="A0AA45WKL9"/>
<dbReference type="GO" id="GO:0008270">
    <property type="term" value="F:zinc ion binding"/>
    <property type="evidence" value="ECO:0007669"/>
    <property type="project" value="UniProtKB-KW"/>
</dbReference>
<feature type="zinc finger region" description="CR-type" evidence="8">
    <location>
        <begin position="106"/>
        <end position="176"/>
    </location>
</feature>
<sequence>MDFYKLLGVAKDATPEQIKKAFREKVKKYHPDLNKENEEIFKLLNQAYTTLIDPQKRAIYDKEIKKGLFSIFQEKLAEFLGFTAKPQNGTDIKKILYISLKEGYNGTIRKIEYKTKVICHICNGTGITKDSKIEKCEKCGGTGKRNILPCLSCFGRGFIIKNPCKDCKGLGYKYEKTEKLIKIDKGIDENTTILMKGAGNQGLYGGKDGDLYLKIKFKEDIYQKVGNDLYLDIKIKNQDLKSISHLSIKNLKDETIFVKIPENIEKNTILRVKGEGYIDSSGNKGDILIRLNVV</sequence>
<dbReference type="InterPro" id="IPR002939">
    <property type="entry name" value="DnaJ_C"/>
</dbReference>
<evidence type="ECO:0000256" key="2">
    <source>
        <dbReference type="ARBA" id="ARBA00022723"/>
    </source>
</evidence>
<dbReference type="Proteomes" id="UP001157947">
    <property type="component" value="Unassembled WGS sequence"/>
</dbReference>
<dbReference type="CDD" id="cd06257">
    <property type="entry name" value="DnaJ"/>
    <property type="match status" value="1"/>
</dbReference>
<accession>A0AA45WKL9</accession>
<dbReference type="InterPro" id="IPR036869">
    <property type="entry name" value="J_dom_sf"/>
</dbReference>
<dbReference type="PANTHER" id="PTHR43096:SF52">
    <property type="entry name" value="DNAJ HOMOLOG 1, MITOCHONDRIAL-RELATED"/>
    <property type="match status" value="1"/>
</dbReference>
<dbReference type="SUPFAM" id="SSF49493">
    <property type="entry name" value="HSP40/DnaJ peptide-binding domain"/>
    <property type="match status" value="2"/>
</dbReference>
<name>A0AA45WKL9_9AQUI</name>
<evidence type="ECO:0000256" key="3">
    <source>
        <dbReference type="ARBA" id="ARBA00022737"/>
    </source>
</evidence>
<dbReference type="SUPFAM" id="SSF57938">
    <property type="entry name" value="DnaJ/Hsp40 cysteine-rich domain"/>
    <property type="match status" value="1"/>
</dbReference>
<dbReference type="GO" id="GO:0006260">
    <property type="term" value="P:DNA replication"/>
    <property type="evidence" value="ECO:0007669"/>
    <property type="project" value="UniProtKB-KW"/>
</dbReference>
<dbReference type="Gene3D" id="2.60.260.20">
    <property type="entry name" value="Urease metallochaperone UreE, N-terminal domain"/>
    <property type="match status" value="2"/>
</dbReference>
<evidence type="ECO:0000256" key="4">
    <source>
        <dbReference type="ARBA" id="ARBA00022771"/>
    </source>
</evidence>
<dbReference type="GO" id="GO:0005737">
    <property type="term" value="C:cytoplasm"/>
    <property type="evidence" value="ECO:0007669"/>
    <property type="project" value="TreeGrafter"/>
</dbReference>
<evidence type="ECO:0000256" key="6">
    <source>
        <dbReference type="ARBA" id="ARBA00023016"/>
    </source>
</evidence>
<keyword evidence="12" id="KW-1185">Reference proteome</keyword>
<dbReference type="PRINTS" id="PR00625">
    <property type="entry name" value="JDOMAIN"/>
</dbReference>
<dbReference type="GO" id="GO:0051082">
    <property type="term" value="F:unfolded protein binding"/>
    <property type="evidence" value="ECO:0007669"/>
    <property type="project" value="InterPro"/>
</dbReference>
<keyword evidence="2 8" id="KW-0479">Metal-binding</keyword>
<proteinExistence type="predicted"/>
<keyword evidence="7" id="KW-0143">Chaperone</keyword>
<dbReference type="PANTHER" id="PTHR43096">
    <property type="entry name" value="DNAJ HOMOLOG 1, MITOCHONDRIAL-RELATED"/>
    <property type="match status" value="1"/>
</dbReference>
<evidence type="ECO:0000313" key="11">
    <source>
        <dbReference type="EMBL" id="SMP08195.1"/>
    </source>
</evidence>
<comment type="caution">
    <text evidence="11">The sequence shown here is derived from an EMBL/GenBank/DDBJ whole genome shotgun (WGS) entry which is preliminary data.</text>
</comment>
<dbReference type="RefSeq" id="WP_265134153.1">
    <property type="nucleotide sequence ID" value="NZ_FXTX01000006.1"/>
</dbReference>
<dbReference type="InterPro" id="IPR001305">
    <property type="entry name" value="HSP_DnaJ_Cys-rich_dom"/>
</dbReference>
<keyword evidence="6" id="KW-0346">Stress response</keyword>
<feature type="domain" description="CR-type" evidence="10">
    <location>
        <begin position="106"/>
        <end position="176"/>
    </location>
</feature>
<keyword evidence="1" id="KW-0235">DNA replication</keyword>
<keyword evidence="4 8" id="KW-0863">Zinc-finger</keyword>
<dbReference type="Gene3D" id="1.10.287.110">
    <property type="entry name" value="DnaJ domain"/>
    <property type="match status" value="1"/>
</dbReference>
<evidence type="ECO:0000313" key="12">
    <source>
        <dbReference type="Proteomes" id="UP001157947"/>
    </source>
</evidence>
<evidence type="ECO:0000256" key="5">
    <source>
        <dbReference type="ARBA" id="ARBA00022833"/>
    </source>
</evidence>
<feature type="domain" description="J" evidence="9">
    <location>
        <begin position="2"/>
        <end position="64"/>
    </location>
</feature>
<dbReference type="PROSITE" id="PS50076">
    <property type="entry name" value="DNAJ_2"/>
    <property type="match status" value="1"/>
</dbReference>
<dbReference type="Pfam" id="PF00226">
    <property type="entry name" value="DnaJ"/>
    <property type="match status" value="1"/>
</dbReference>
<dbReference type="InterPro" id="IPR036410">
    <property type="entry name" value="HSP_DnaJ_Cys-rich_dom_sf"/>
</dbReference>
<reference evidence="11" key="1">
    <citation type="submission" date="2017-05" db="EMBL/GenBank/DDBJ databases">
        <authorList>
            <person name="Varghese N."/>
            <person name="Submissions S."/>
        </authorList>
    </citation>
    <scope>NUCLEOTIDE SEQUENCE</scope>
    <source>
        <strain evidence="11">DSM 18763</strain>
    </source>
</reference>
<dbReference type="InterPro" id="IPR008971">
    <property type="entry name" value="HSP40/DnaJ_pept-bd"/>
</dbReference>
<dbReference type="PROSITE" id="PS51188">
    <property type="entry name" value="ZF_CR"/>
    <property type="match status" value="1"/>
</dbReference>
<dbReference type="InterPro" id="IPR001623">
    <property type="entry name" value="DnaJ_domain"/>
</dbReference>
<evidence type="ECO:0000256" key="7">
    <source>
        <dbReference type="ARBA" id="ARBA00023186"/>
    </source>
</evidence>
<dbReference type="Pfam" id="PF01556">
    <property type="entry name" value="DnaJ_C"/>
    <property type="match status" value="1"/>
</dbReference>
<gene>
    <name evidence="11" type="ORF">SAMN06264868_1062</name>
</gene>
<evidence type="ECO:0000259" key="10">
    <source>
        <dbReference type="PROSITE" id="PS51188"/>
    </source>
</evidence>
<evidence type="ECO:0000256" key="1">
    <source>
        <dbReference type="ARBA" id="ARBA00022705"/>
    </source>
</evidence>
<organism evidence="11 12">
    <name type="scientific">Venenivibrio stagnispumantis</name>
    <dbReference type="NCBI Taxonomy" id="407998"/>
    <lineage>
        <taxon>Bacteria</taxon>
        <taxon>Pseudomonadati</taxon>
        <taxon>Aquificota</taxon>
        <taxon>Aquificia</taxon>
        <taxon>Aquificales</taxon>
        <taxon>Hydrogenothermaceae</taxon>
        <taxon>Venenivibrio</taxon>
    </lineage>
</organism>
<evidence type="ECO:0000256" key="8">
    <source>
        <dbReference type="PROSITE-ProRule" id="PRU00546"/>
    </source>
</evidence>
<dbReference type="GO" id="GO:0042026">
    <property type="term" value="P:protein refolding"/>
    <property type="evidence" value="ECO:0007669"/>
    <property type="project" value="TreeGrafter"/>
</dbReference>
<dbReference type="Gene3D" id="2.10.230.10">
    <property type="entry name" value="Heat shock protein DnaJ, cysteine-rich domain"/>
    <property type="match status" value="1"/>
</dbReference>
<keyword evidence="3" id="KW-0677">Repeat</keyword>
<dbReference type="CDD" id="cd10719">
    <property type="entry name" value="DnaJ_zf"/>
    <property type="match status" value="1"/>
</dbReference>
<keyword evidence="5 8" id="KW-0862">Zinc</keyword>
<protein>
    <submittedName>
        <fullName evidence="11">Molecular chaperone DnaJ</fullName>
    </submittedName>
</protein>